<dbReference type="Proteomes" id="UP000324222">
    <property type="component" value="Unassembled WGS sequence"/>
</dbReference>
<sequence length="33" mass="3372">MGEATAGTQPGSDGEDEGGVSQSSRQLYPQPPH</sequence>
<evidence type="ECO:0000256" key="1">
    <source>
        <dbReference type="SAM" id="MobiDB-lite"/>
    </source>
</evidence>
<evidence type="ECO:0000313" key="3">
    <source>
        <dbReference type="Proteomes" id="UP000324222"/>
    </source>
</evidence>
<dbReference type="EMBL" id="VSRR010095975">
    <property type="protein sequence ID" value="MPC93752.1"/>
    <property type="molecule type" value="Genomic_DNA"/>
</dbReference>
<evidence type="ECO:0000313" key="2">
    <source>
        <dbReference type="EMBL" id="MPC93752.1"/>
    </source>
</evidence>
<organism evidence="2 3">
    <name type="scientific">Portunus trituberculatus</name>
    <name type="common">Swimming crab</name>
    <name type="synonym">Neptunus trituberculatus</name>
    <dbReference type="NCBI Taxonomy" id="210409"/>
    <lineage>
        <taxon>Eukaryota</taxon>
        <taxon>Metazoa</taxon>
        <taxon>Ecdysozoa</taxon>
        <taxon>Arthropoda</taxon>
        <taxon>Crustacea</taxon>
        <taxon>Multicrustacea</taxon>
        <taxon>Malacostraca</taxon>
        <taxon>Eumalacostraca</taxon>
        <taxon>Eucarida</taxon>
        <taxon>Decapoda</taxon>
        <taxon>Pleocyemata</taxon>
        <taxon>Brachyura</taxon>
        <taxon>Eubrachyura</taxon>
        <taxon>Portunoidea</taxon>
        <taxon>Portunidae</taxon>
        <taxon>Portuninae</taxon>
        <taxon>Portunus</taxon>
    </lineage>
</organism>
<feature type="compositionally biased region" description="Polar residues" evidence="1">
    <location>
        <begin position="1"/>
        <end position="11"/>
    </location>
</feature>
<protein>
    <submittedName>
        <fullName evidence="2">Uncharacterized protein</fullName>
    </submittedName>
</protein>
<comment type="caution">
    <text evidence="2">The sequence shown here is derived from an EMBL/GenBank/DDBJ whole genome shotgun (WGS) entry which is preliminary data.</text>
</comment>
<feature type="region of interest" description="Disordered" evidence="1">
    <location>
        <begin position="1"/>
        <end position="33"/>
    </location>
</feature>
<gene>
    <name evidence="2" type="ORF">E2C01_088893</name>
</gene>
<accession>A0A5B7JC18</accession>
<dbReference type="AlphaFoldDB" id="A0A5B7JC18"/>
<reference evidence="2 3" key="1">
    <citation type="submission" date="2019-05" db="EMBL/GenBank/DDBJ databases">
        <title>Another draft genome of Portunus trituberculatus and its Hox gene families provides insights of decapod evolution.</title>
        <authorList>
            <person name="Jeong J.-H."/>
            <person name="Song I."/>
            <person name="Kim S."/>
            <person name="Choi T."/>
            <person name="Kim D."/>
            <person name="Ryu S."/>
            <person name="Kim W."/>
        </authorList>
    </citation>
    <scope>NUCLEOTIDE SEQUENCE [LARGE SCALE GENOMIC DNA]</scope>
    <source>
        <tissue evidence="2">Muscle</tissue>
    </source>
</reference>
<name>A0A5B7JC18_PORTR</name>
<keyword evidence="3" id="KW-1185">Reference proteome</keyword>
<proteinExistence type="predicted"/>